<evidence type="ECO:0000313" key="3">
    <source>
        <dbReference type="Proteomes" id="UP000799436"/>
    </source>
</evidence>
<feature type="chain" id="PRO_5026241267" evidence="1">
    <location>
        <begin position="17"/>
        <end position="109"/>
    </location>
</feature>
<feature type="signal peptide" evidence="1">
    <location>
        <begin position="1"/>
        <end position="16"/>
    </location>
</feature>
<dbReference type="Proteomes" id="UP000799436">
    <property type="component" value="Unassembled WGS sequence"/>
</dbReference>
<proteinExistence type="predicted"/>
<gene>
    <name evidence="2" type="ORF">EJ03DRAFT_186695</name>
</gene>
<keyword evidence="1" id="KW-0732">Signal</keyword>
<accession>A0A6G1LI21</accession>
<evidence type="ECO:0000313" key="2">
    <source>
        <dbReference type="EMBL" id="KAF2772525.1"/>
    </source>
</evidence>
<reference evidence="2" key="1">
    <citation type="journal article" date="2020" name="Stud. Mycol.">
        <title>101 Dothideomycetes genomes: a test case for predicting lifestyles and emergence of pathogens.</title>
        <authorList>
            <person name="Haridas S."/>
            <person name="Albert R."/>
            <person name="Binder M."/>
            <person name="Bloem J."/>
            <person name="Labutti K."/>
            <person name="Salamov A."/>
            <person name="Andreopoulos B."/>
            <person name="Baker S."/>
            <person name="Barry K."/>
            <person name="Bills G."/>
            <person name="Bluhm B."/>
            <person name="Cannon C."/>
            <person name="Castanera R."/>
            <person name="Culley D."/>
            <person name="Daum C."/>
            <person name="Ezra D."/>
            <person name="Gonzalez J."/>
            <person name="Henrissat B."/>
            <person name="Kuo A."/>
            <person name="Liang C."/>
            <person name="Lipzen A."/>
            <person name="Lutzoni F."/>
            <person name="Magnuson J."/>
            <person name="Mondo S."/>
            <person name="Nolan M."/>
            <person name="Ohm R."/>
            <person name="Pangilinan J."/>
            <person name="Park H.-J."/>
            <person name="Ramirez L."/>
            <person name="Alfaro M."/>
            <person name="Sun H."/>
            <person name="Tritt A."/>
            <person name="Yoshinaga Y."/>
            <person name="Zwiers L.-H."/>
            <person name="Turgeon B."/>
            <person name="Goodwin S."/>
            <person name="Spatafora J."/>
            <person name="Crous P."/>
            <person name="Grigoriev I."/>
        </authorList>
    </citation>
    <scope>NUCLEOTIDE SEQUENCE</scope>
    <source>
        <strain evidence="2">CBS 116005</strain>
    </source>
</reference>
<sequence>MHTLLFLISLPSSITTHPHHRDIPLALPCAHESIKPRSVARAFPRQVRDGGDRAGVILEPAQRVELSEGGARKRRDCCYTEAQDTFVLYIIPTYLPTYLPFVADCTLLE</sequence>
<name>A0A6G1LI21_9PEZI</name>
<evidence type="ECO:0000256" key="1">
    <source>
        <dbReference type="SAM" id="SignalP"/>
    </source>
</evidence>
<keyword evidence="3" id="KW-1185">Reference proteome</keyword>
<dbReference type="EMBL" id="ML995814">
    <property type="protein sequence ID" value="KAF2772525.1"/>
    <property type="molecule type" value="Genomic_DNA"/>
</dbReference>
<dbReference type="AlphaFoldDB" id="A0A6G1LI21"/>
<organism evidence="2 3">
    <name type="scientific">Teratosphaeria nubilosa</name>
    <dbReference type="NCBI Taxonomy" id="161662"/>
    <lineage>
        <taxon>Eukaryota</taxon>
        <taxon>Fungi</taxon>
        <taxon>Dikarya</taxon>
        <taxon>Ascomycota</taxon>
        <taxon>Pezizomycotina</taxon>
        <taxon>Dothideomycetes</taxon>
        <taxon>Dothideomycetidae</taxon>
        <taxon>Mycosphaerellales</taxon>
        <taxon>Teratosphaeriaceae</taxon>
        <taxon>Teratosphaeria</taxon>
    </lineage>
</organism>
<protein>
    <submittedName>
        <fullName evidence="2">Uncharacterized protein</fullName>
    </submittedName>
</protein>